<keyword evidence="2" id="KW-0472">Membrane</keyword>
<keyword evidence="2" id="KW-1133">Transmembrane helix</keyword>
<dbReference type="AlphaFoldDB" id="A0A3D3R867"/>
<feature type="transmembrane region" description="Helical" evidence="2">
    <location>
        <begin position="67"/>
        <end position="85"/>
    </location>
</feature>
<evidence type="ECO:0000256" key="1">
    <source>
        <dbReference type="SAM" id="MobiDB-lite"/>
    </source>
</evidence>
<dbReference type="EMBL" id="DQAY01000115">
    <property type="protein sequence ID" value="HCO25005.1"/>
    <property type="molecule type" value="Genomic_DNA"/>
</dbReference>
<name>A0A3D3R867_9PLAN</name>
<organism evidence="3 4">
    <name type="scientific">Gimesia maris</name>
    <dbReference type="NCBI Taxonomy" id="122"/>
    <lineage>
        <taxon>Bacteria</taxon>
        <taxon>Pseudomonadati</taxon>
        <taxon>Planctomycetota</taxon>
        <taxon>Planctomycetia</taxon>
        <taxon>Planctomycetales</taxon>
        <taxon>Planctomycetaceae</taxon>
        <taxon>Gimesia</taxon>
    </lineage>
</organism>
<evidence type="ECO:0000256" key="2">
    <source>
        <dbReference type="SAM" id="Phobius"/>
    </source>
</evidence>
<evidence type="ECO:0000313" key="4">
    <source>
        <dbReference type="Proteomes" id="UP000263642"/>
    </source>
</evidence>
<feature type="compositionally biased region" description="Basic and acidic residues" evidence="1">
    <location>
        <begin position="136"/>
        <end position="145"/>
    </location>
</feature>
<reference evidence="3 4" key="1">
    <citation type="journal article" date="2018" name="Nat. Biotechnol.">
        <title>A standardized bacterial taxonomy based on genome phylogeny substantially revises the tree of life.</title>
        <authorList>
            <person name="Parks D.H."/>
            <person name="Chuvochina M."/>
            <person name="Waite D.W."/>
            <person name="Rinke C."/>
            <person name="Skarshewski A."/>
            <person name="Chaumeil P.A."/>
            <person name="Hugenholtz P."/>
        </authorList>
    </citation>
    <scope>NUCLEOTIDE SEQUENCE [LARGE SCALE GENOMIC DNA]</scope>
    <source>
        <strain evidence="3">UBA9375</strain>
    </source>
</reference>
<keyword evidence="2" id="KW-0812">Transmembrane</keyword>
<sequence length="167" mass="18944">MCTRRQELKVLSHFGSTSENQIMTAGQSPHGSGDQAAAWLATVFTLTGGLFACIFVVVTSGEPPGRPMMVAIGVITVLLLTLWLLRDKPPESQQEKLKLWHFWKKQEADPYEYKPRPRKKRYHTDYGTNQPPTLESIREATDEQRTWVPSIRNIQETSEGSQSDRAE</sequence>
<proteinExistence type="predicted"/>
<protein>
    <submittedName>
        <fullName evidence="3">Uncharacterized protein</fullName>
    </submittedName>
</protein>
<evidence type="ECO:0000313" key="3">
    <source>
        <dbReference type="EMBL" id="HCO25005.1"/>
    </source>
</evidence>
<feature type="region of interest" description="Disordered" evidence="1">
    <location>
        <begin position="113"/>
        <end position="167"/>
    </location>
</feature>
<gene>
    <name evidence="3" type="ORF">DIT97_19000</name>
</gene>
<accession>A0A3D3R867</accession>
<feature type="compositionally biased region" description="Polar residues" evidence="1">
    <location>
        <begin position="152"/>
        <end position="161"/>
    </location>
</feature>
<feature type="transmembrane region" description="Helical" evidence="2">
    <location>
        <begin position="37"/>
        <end position="61"/>
    </location>
</feature>
<dbReference type="Proteomes" id="UP000263642">
    <property type="component" value="Unassembled WGS sequence"/>
</dbReference>
<comment type="caution">
    <text evidence="3">The sequence shown here is derived from an EMBL/GenBank/DDBJ whole genome shotgun (WGS) entry which is preliminary data.</text>
</comment>